<reference evidence="4 5" key="1">
    <citation type="submission" date="2019-03" db="EMBL/GenBank/DDBJ databases">
        <title>Genomic Encyclopedia of Type Strains, Phase IV (KMG-IV): sequencing the most valuable type-strain genomes for metagenomic binning, comparative biology and taxonomic classification.</title>
        <authorList>
            <person name="Goeker M."/>
        </authorList>
    </citation>
    <scope>NUCLEOTIDE SEQUENCE [LARGE SCALE GENOMIC DNA]</scope>
    <source>
        <strain evidence="4 5">DSM 104836</strain>
    </source>
</reference>
<dbReference type="InterPro" id="IPR052196">
    <property type="entry name" value="Bact_Kbp"/>
</dbReference>
<feature type="compositionally biased region" description="Low complexity" evidence="1">
    <location>
        <begin position="207"/>
        <end position="228"/>
    </location>
</feature>
<dbReference type="CDD" id="cd00118">
    <property type="entry name" value="LysM"/>
    <property type="match status" value="1"/>
</dbReference>
<protein>
    <submittedName>
        <fullName evidence="4">Nucleoid-associated protein YgaU</fullName>
    </submittedName>
</protein>
<dbReference type="Gene3D" id="3.10.350.10">
    <property type="entry name" value="LysM domain"/>
    <property type="match status" value="1"/>
</dbReference>
<comment type="caution">
    <text evidence="4">The sequence shown here is derived from an EMBL/GenBank/DDBJ whole genome shotgun (WGS) entry which is preliminary data.</text>
</comment>
<dbReference type="Pfam" id="PF01476">
    <property type="entry name" value="LysM"/>
    <property type="match status" value="1"/>
</dbReference>
<evidence type="ECO:0000256" key="1">
    <source>
        <dbReference type="SAM" id="MobiDB-lite"/>
    </source>
</evidence>
<dbReference type="Proteomes" id="UP000295696">
    <property type="component" value="Unassembled WGS sequence"/>
</dbReference>
<dbReference type="AlphaFoldDB" id="A0A4R3JCQ3"/>
<gene>
    <name evidence="4" type="ORF">EDD52_10615</name>
</gene>
<evidence type="ECO:0000313" key="5">
    <source>
        <dbReference type="Proteomes" id="UP000295696"/>
    </source>
</evidence>
<evidence type="ECO:0000256" key="2">
    <source>
        <dbReference type="SAM" id="Phobius"/>
    </source>
</evidence>
<evidence type="ECO:0000313" key="4">
    <source>
        <dbReference type="EMBL" id="TCS63748.1"/>
    </source>
</evidence>
<feature type="region of interest" description="Disordered" evidence="1">
    <location>
        <begin position="401"/>
        <end position="442"/>
    </location>
</feature>
<dbReference type="PANTHER" id="PTHR34700:SF4">
    <property type="entry name" value="PHAGE-LIKE ELEMENT PBSX PROTEIN XKDP"/>
    <property type="match status" value="1"/>
</dbReference>
<feature type="compositionally biased region" description="Low complexity" evidence="1">
    <location>
        <begin position="290"/>
        <end position="360"/>
    </location>
</feature>
<keyword evidence="2" id="KW-0812">Transmembrane</keyword>
<dbReference type="SUPFAM" id="SSF54106">
    <property type="entry name" value="LysM domain"/>
    <property type="match status" value="1"/>
</dbReference>
<keyword evidence="2" id="KW-0472">Membrane</keyword>
<dbReference type="PROSITE" id="PS51782">
    <property type="entry name" value="LYSM"/>
    <property type="match status" value="1"/>
</dbReference>
<sequence length="631" mass="64062">MSSMRLITMGPVRKRNAMNKLASMTLGGVAAVGGAGVVALVAVAINGDTAPTAPRATDEPAAIAASPEAPVPAAIPAALSKAAEEAGSGAAMGAADYPGFDVVRIAPDGEALIAGMAVAQSKVLLLLDGEEHDSVDTDAEGRFVSFLTLPPSDQPRVLSLRMITAQGSTDSEDRVIIAPRSVQAAPEPKPDTGAEAGAADQVAALATQTPATQQQTPAPQAETPGQTPEPALVDAIQEPVSRTDLADDTAPETGEQDQAVSARQPPDRVRAATPDAVPAPQPAPEGPEKSAAADSDTPPADAPQADATASPDTTDGEDAQALAGEGGTTETSASGAASSTAQAETVQAETVQVEAVQAETEQVETEQAETVQAGIEPEAPPQLTAAAVSATATAVAQTAATDALSPAAQPDQAGTTPIPAQPPAGDAATAPRIDSSPAPAPLAPTVLLANRQGVRVLQSGKTVQDTDQVALDAITYSDEGEVALSGRGSGQGFVRVYLDNTPITTSRISEDGNWRAELPNVDTGVYTLRVDEVGADGAVTSRVESPFKREAPEALADAIGEAGQPLKALTVQPGDTLWAIATNRYGDGFQYVQVFRANADRIRNPDLIYPGQVFALPEPEPGPTPETPPGE</sequence>
<dbReference type="PANTHER" id="PTHR34700">
    <property type="entry name" value="POTASSIUM BINDING PROTEIN KBP"/>
    <property type="match status" value="1"/>
</dbReference>
<accession>A0A4R3JCQ3</accession>
<name>A0A4R3JCQ3_9RHOB</name>
<proteinExistence type="predicted"/>
<feature type="region of interest" description="Disordered" evidence="1">
    <location>
        <begin position="612"/>
        <end position="631"/>
    </location>
</feature>
<dbReference type="InterPro" id="IPR018392">
    <property type="entry name" value="LysM"/>
</dbReference>
<keyword evidence="5" id="KW-1185">Reference proteome</keyword>
<feature type="compositionally biased region" description="Pro residues" evidence="1">
    <location>
        <begin position="618"/>
        <end position="631"/>
    </location>
</feature>
<evidence type="ECO:0000259" key="3">
    <source>
        <dbReference type="PROSITE" id="PS51782"/>
    </source>
</evidence>
<feature type="region of interest" description="Disordered" evidence="1">
    <location>
        <begin position="207"/>
        <end position="229"/>
    </location>
</feature>
<dbReference type="SMART" id="SM00257">
    <property type="entry name" value="LysM"/>
    <property type="match status" value="1"/>
</dbReference>
<feature type="transmembrane region" description="Helical" evidence="2">
    <location>
        <begin position="21"/>
        <end position="45"/>
    </location>
</feature>
<dbReference type="InterPro" id="IPR036779">
    <property type="entry name" value="LysM_dom_sf"/>
</dbReference>
<dbReference type="EMBL" id="SLZU01000006">
    <property type="protein sequence ID" value="TCS63748.1"/>
    <property type="molecule type" value="Genomic_DNA"/>
</dbReference>
<feature type="region of interest" description="Disordered" evidence="1">
    <location>
        <begin position="245"/>
        <end position="388"/>
    </location>
</feature>
<keyword evidence="2" id="KW-1133">Transmembrane helix</keyword>
<feature type="domain" description="LysM" evidence="3">
    <location>
        <begin position="567"/>
        <end position="616"/>
    </location>
</feature>
<dbReference type="OrthoDB" id="370541at2"/>
<organism evidence="4 5">
    <name type="scientific">Primorskyibacter sedentarius</name>
    <dbReference type="NCBI Taxonomy" id="745311"/>
    <lineage>
        <taxon>Bacteria</taxon>
        <taxon>Pseudomonadati</taxon>
        <taxon>Pseudomonadota</taxon>
        <taxon>Alphaproteobacteria</taxon>
        <taxon>Rhodobacterales</taxon>
        <taxon>Roseobacteraceae</taxon>
        <taxon>Primorskyibacter</taxon>
    </lineage>
</organism>